<comment type="caution">
    <text evidence="2">The sequence shown here is derived from an EMBL/GenBank/DDBJ whole genome shotgun (WGS) entry which is preliminary data.</text>
</comment>
<feature type="transmembrane region" description="Helical" evidence="1">
    <location>
        <begin position="116"/>
        <end position="136"/>
    </location>
</feature>
<dbReference type="AlphaFoldDB" id="E5XQ22"/>
<dbReference type="RefSeq" id="WP_007469208.1">
    <property type="nucleotide sequence ID" value="NZ_KI391953.1"/>
</dbReference>
<evidence type="ECO:0000256" key="1">
    <source>
        <dbReference type="SAM" id="Phobius"/>
    </source>
</evidence>
<evidence type="ECO:0000313" key="3">
    <source>
        <dbReference type="Proteomes" id="UP000004816"/>
    </source>
</evidence>
<reference evidence="2 3" key="1">
    <citation type="journal article" date="2011" name="Stand. Genomic Sci.">
        <title>High quality draft genome sequence of Segniliparus rugosus CDC 945(T)= (ATCC BAA-974(T)).</title>
        <authorList>
            <person name="Earl A.M."/>
            <person name="Desjardins C.A."/>
            <person name="Fitzgerald M.G."/>
            <person name="Arachchi H.M."/>
            <person name="Zeng Q."/>
            <person name="Mehta T."/>
            <person name="Griggs A."/>
            <person name="Birren B.W."/>
            <person name="Toney N.C."/>
            <person name="Carr J."/>
            <person name="Posey J."/>
            <person name="Butler W.R."/>
        </authorList>
    </citation>
    <scope>NUCLEOTIDE SEQUENCE [LARGE SCALE GENOMIC DNA]</scope>
    <source>
        <strain evidence="3">ATCC BAA-974 / DSM 45345 / CCUG 50838 / CIP 108380 / JCM 13579 / CDC 945</strain>
    </source>
</reference>
<dbReference type="HOGENOM" id="CLU_124994_1_0_11"/>
<keyword evidence="1" id="KW-0472">Membrane</keyword>
<feature type="transmembrane region" description="Helical" evidence="1">
    <location>
        <begin position="86"/>
        <end position="104"/>
    </location>
</feature>
<evidence type="ECO:0000313" key="2">
    <source>
        <dbReference type="EMBL" id="EFV13555.1"/>
    </source>
</evidence>
<evidence type="ECO:0008006" key="4">
    <source>
        <dbReference type="Google" id="ProtNLM"/>
    </source>
</evidence>
<dbReference type="Proteomes" id="UP000004816">
    <property type="component" value="Unassembled WGS sequence"/>
</dbReference>
<sequence>MNTDPHPDRDKSMAVSPPKPILVSGVVSAALGLIAAVFGLAVAFAAVVGRSFPGLSSPATAVAFLAFGGTFALAGWSLLRGKSWGRGVIVIFCLLLLPIAYGIVEDSRQPLYGYPLGAAVLTDLICLFVPSSLRWAQDNRTF</sequence>
<organism evidence="2 3">
    <name type="scientific">Segniliparus rugosus (strain ATCC BAA-974 / DSM 45345 / CCUG 50838 / CIP 108380 / JCM 13579 / CDC 945)</name>
    <dbReference type="NCBI Taxonomy" id="679197"/>
    <lineage>
        <taxon>Bacteria</taxon>
        <taxon>Bacillati</taxon>
        <taxon>Actinomycetota</taxon>
        <taxon>Actinomycetes</taxon>
        <taxon>Mycobacteriales</taxon>
        <taxon>Segniliparaceae</taxon>
        <taxon>Segniliparus</taxon>
    </lineage>
</organism>
<feature type="transmembrane region" description="Helical" evidence="1">
    <location>
        <begin position="21"/>
        <end position="47"/>
    </location>
</feature>
<proteinExistence type="predicted"/>
<keyword evidence="1" id="KW-1133">Transmembrane helix</keyword>
<feature type="transmembrane region" description="Helical" evidence="1">
    <location>
        <begin position="59"/>
        <end position="79"/>
    </location>
</feature>
<protein>
    <recommendedName>
        <fullName evidence="4">Integral membrane protein</fullName>
    </recommendedName>
</protein>
<accession>E5XQ22</accession>
<keyword evidence="1" id="KW-0812">Transmembrane</keyword>
<dbReference type="OrthoDB" id="4350592at2"/>
<dbReference type="STRING" id="679197.HMPREF9336_01594"/>
<dbReference type="EMBL" id="ACZI02000001">
    <property type="protein sequence ID" value="EFV13555.1"/>
    <property type="molecule type" value="Genomic_DNA"/>
</dbReference>
<name>E5XQ22_SEGRC</name>
<keyword evidence="3" id="KW-1185">Reference proteome</keyword>
<gene>
    <name evidence="2" type="ORF">HMPREF9336_01594</name>
</gene>